<organism evidence="1 2">
    <name type="scientific">Saccharopolyspora shandongensis</name>
    <dbReference type="NCBI Taxonomy" id="418495"/>
    <lineage>
        <taxon>Bacteria</taxon>
        <taxon>Bacillati</taxon>
        <taxon>Actinomycetota</taxon>
        <taxon>Actinomycetes</taxon>
        <taxon>Pseudonocardiales</taxon>
        <taxon>Pseudonocardiaceae</taxon>
        <taxon>Saccharopolyspora</taxon>
    </lineage>
</organism>
<keyword evidence="2" id="KW-1185">Reference proteome</keyword>
<evidence type="ECO:0000313" key="1">
    <source>
        <dbReference type="EMBL" id="SDY32757.1"/>
    </source>
</evidence>
<dbReference type="Pfam" id="PF16827">
    <property type="entry name" value="zf-HC3"/>
    <property type="match status" value="1"/>
</dbReference>
<dbReference type="InterPro" id="IPR031795">
    <property type="entry name" value="Zf-HC3"/>
</dbReference>
<proteinExistence type="predicted"/>
<dbReference type="STRING" id="418495.SAMN05216215_102469"/>
<gene>
    <name evidence="1" type="ORF">SAMN05216215_102469</name>
</gene>
<keyword evidence="1" id="KW-0862">Zinc</keyword>
<keyword evidence="1" id="KW-0863">Zinc-finger</keyword>
<keyword evidence="1" id="KW-0479">Metal-binding</keyword>
<dbReference type="AlphaFoldDB" id="A0A1H3IYX4"/>
<reference evidence="2" key="1">
    <citation type="submission" date="2016-10" db="EMBL/GenBank/DDBJ databases">
        <authorList>
            <person name="Varghese N."/>
            <person name="Submissions S."/>
        </authorList>
    </citation>
    <scope>NUCLEOTIDE SEQUENCE [LARGE SCALE GENOMIC DNA]</scope>
    <source>
        <strain evidence="2">CGMCC 4.3530</strain>
    </source>
</reference>
<evidence type="ECO:0000313" key="2">
    <source>
        <dbReference type="Proteomes" id="UP000199529"/>
    </source>
</evidence>
<protein>
    <submittedName>
        <fullName evidence="1">Zinc-finger</fullName>
    </submittedName>
</protein>
<dbReference type="OrthoDB" id="5188746at2"/>
<dbReference type="Proteomes" id="UP000199529">
    <property type="component" value="Unassembled WGS sequence"/>
</dbReference>
<name>A0A1H3IYX4_9PSEU</name>
<dbReference type="EMBL" id="FNOK01000024">
    <property type="protein sequence ID" value="SDY32757.1"/>
    <property type="molecule type" value="Genomic_DNA"/>
</dbReference>
<accession>A0A1H3IYX4</accession>
<sequence length="73" mass="8095">MLPDGTKIGRWQPVSCGRHAFDRAARNAEPGLVAKALCGVDVSTDELQRIAPEIAWVREDTCMACWRILASRQ</sequence>
<dbReference type="GO" id="GO:0008270">
    <property type="term" value="F:zinc ion binding"/>
    <property type="evidence" value="ECO:0007669"/>
    <property type="project" value="UniProtKB-KW"/>
</dbReference>
<dbReference type="RefSeq" id="WP_093269208.1">
    <property type="nucleotide sequence ID" value="NZ_FNOK01000024.1"/>
</dbReference>